<dbReference type="Gene3D" id="3.90.79.10">
    <property type="entry name" value="Nucleoside Triphosphate Pyrophosphohydrolase"/>
    <property type="match status" value="1"/>
</dbReference>
<accession>A0A0A0Q0F8</accession>
<dbReference type="Proteomes" id="UP000030739">
    <property type="component" value="Segment"/>
</dbReference>
<dbReference type="Pfam" id="PF00293">
    <property type="entry name" value="NUDIX"/>
    <property type="match status" value="1"/>
</dbReference>
<name>A0A0A0Q0F8_9CAUD</name>
<evidence type="ECO:0000259" key="1">
    <source>
        <dbReference type="PROSITE" id="PS51462"/>
    </source>
</evidence>
<keyword evidence="2" id="KW-0378">Hydrolase</keyword>
<dbReference type="SUPFAM" id="SSF55811">
    <property type="entry name" value="Nudix"/>
    <property type="match status" value="1"/>
</dbReference>
<evidence type="ECO:0000313" key="3">
    <source>
        <dbReference type="Proteomes" id="UP000030739"/>
    </source>
</evidence>
<proteinExistence type="predicted"/>
<keyword evidence="3" id="KW-1185">Reference proteome</keyword>
<evidence type="ECO:0000313" key="2">
    <source>
        <dbReference type="EMBL" id="AHY25096.1"/>
    </source>
</evidence>
<sequence>MKELSAGILFFTKEKELFMGRVTGSGSPGFPHRWDIPKGHVEKDESPLRAAVRECTEETSFVDYHPEALIDLGRFDYSSNKDIHIFIYPFPVEHESFRNCECTAFHTNEDGTSFPEIDRFALIKPIMWKYLMGPSLFKVINELVNLQGYPEKVFN</sequence>
<dbReference type="InterPro" id="IPR015797">
    <property type="entry name" value="NUDIX_hydrolase-like_dom_sf"/>
</dbReference>
<dbReference type="InterPro" id="IPR000086">
    <property type="entry name" value="NUDIX_hydrolase_dom"/>
</dbReference>
<dbReference type="PROSITE" id="PS51462">
    <property type="entry name" value="NUDIX"/>
    <property type="match status" value="1"/>
</dbReference>
<protein>
    <submittedName>
        <fullName evidence="2">Nudix hydrolase</fullName>
    </submittedName>
</protein>
<reference evidence="2 3" key="1">
    <citation type="journal article" date="2015" name="Plant Pathol. J.">
        <title>Isolation and Genomic Characterization of the T4-Like Bacteriophage PM2 Infecting Pectobacterium carotovorum subsp. carotovorum.</title>
        <authorList>
            <person name="Lim J.A."/>
            <person name="Lee D.H."/>
            <person name="Heu S."/>
        </authorList>
    </citation>
    <scope>NUCLEOTIDE SEQUENCE [LARGE SCALE GENOMIC DNA]</scope>
</reference>
<feature type="domain" description="Nudix hydrolase" evidence="1">
    <location>
        <begin position="1"/>
        <end position="140"/>
    </location>
</feature>
<dbReference type="KEGG" id="vg:26638027"/>
<dbReference type="OrthoDB" id="14298at10239"/>
<dbReference type="RefSeq" id="YP_009211555.1">
    <property type="nucleotide sequence ID" value="NC_028940.1"/>
</dbReference>
<dbReference type="EMBL" id="KF835987">
    <property type="protein sequence ID" value="AHY25096.1"/>
    <property type="molecule type" value="Genomic_DNA"/>
</dbReference>
<dbReference type="GO" id="GO:0016787">
    <property type="term" value="F:hydrolase activity"/>
    <property type="evidence" value="ECO:0007669"/>
    <property type="project" value="UniProtKB-KW"/>
</dbReference>
<gene>
    <name evidence="2" type="ORF">PM2_134</name>
</gene>
<organism evidence="2 3">
    <name type="scientific">Pectobacterium bacteriophage PM2</name>
    <dbReference type="NCBI Taxonomy" id="1429794"/>
    <lineage>
        <taxon>Viruses</taxon>
        <taxon>Duplodnaviria</taxon>
        <taxon>Heunggongvirae</taxon>
        <taxon>Uroviricota</taxon>
        <taxon>Caudoviricetes</taxon>
        <taxon>Pantevenvirales</taxon>
        <taxon>Straboviridae</taxon>
        <taxon>Tevenvirinae</taxon>
        <taxon>Mosugukvirus</taxon>
        <taxon>Mosugukvirus pm2</taxon>
    </lineage>
</organism>
<dbReference type="GeneID" id="26638027"/>